<dbReference type="Gene3D" id="3.30.360.10">
    <property type="entry name" value="Dihydrodipicolinate Reductase, domain 2"/>
    <property type="match status" value="1"/>
</dbReference>
<gene>
    <name evidence="3" type="ORF">E1757_10720</name>
</gene>
<dbReference type="SUPFAM" id="SSF51735">
    <property type="entry name" value="NAD(P)-binding Rossmann-fold domains"/>
    <property type="match status" value="1"/>
</dbReference>
<comment type="caution">
    <text evidence="3">The sequence shown here is derived from an EMBL/GenBank/DDBJ whole genome shotgun (WGS) entry which is preliminary data.</text>
</comment>
<dbReference type="Pfam" id="PF22725">
    <property type="entry name" value="GFO_IDH_MocA_C3"/>
    <property type="match status" value="1"/>
</dbReference>
<feature type="domain" description="GFO/IDH/MocA-like oxidoreductase" evidence="2">
    <location>
        <begin position="130"/>
        <end position="258"/>
    </location>
</feature>
<dbReference type="RefSeq" id="WP_133227636.1">
    <property type="nucleotide sequence ID" value="NZ_SMRT01000004.1"/>
</dbReference>
<evidence type="ECO:0000313" key="3">
    <source>
        <dbReference type="EMBL" id="TDF97984.1"/>
    </source>
</evidence>
<dbReference type="InterPro" id="IPR055170">
    <property type="entry name" value="GFO_IDH_MocA-like_dom"/>
</dbReference>
<protein>
    <submittedName>
        <fullName evidence="3">Gfo/Idh/MocA family oxidoreductase</fullName>
    </submittedName>
</protein>
<proteinExistence type="predicted"/>
<evidence type="ECO:0000259" key="1">
    <source>
        <dbReference type="Pfam" id="PF01408"/>
    </source>
</evidence>
<sequence>MKLINLGMIGSGHVSNRYFDQAAQLEGVRFVATCSKHLENAEKKASAFGVPRWYDDYRVMMDREELDAVVVTTPHSMHTEPVLAALERGLNVLNEKPMATTFEDCKRMVSLAEEKSIIFMSLPFDLNPAFLAASEYVDERYIGKITGAEAQLSLPGPWRDNWYYDKSIAHGGAVLDCLVYPISRLVGLMGPAISVIAEVNTLIPNRIVGDGKQVCSDVDDNVTIIVQFAGGQHAVIRSLWGLSFKQNNTIIYGRNGTIGLNDSGYPLVVHTLGQIIPDAEQVNWRGMESCYIPHGKISNQRNESVIAHFVHCVRTGEQPVQTCKQQLHVHEIMFGAYRSAESGQRFQLTTTFTPWGKLDPLIFDTRSSFI</sequence>
<dbReference type="PANTHER" id="PTHR43377">
    <property type="entry name" value="BILIVERDIN REDUCTASE A"/>
    <property type="match status" value="1"/>
</dbReference>
<dbReference type="SUPFAM" id="SSF55347">
    <property type="entry name" value="Glyceraldehyde-3-phosphate dehydrogenase-like, C-terminal domain"/>
    <property type="match status" value="1"/>
</dbReference>
<dbReference type="InterPro" id="IPR051450">
    <property type="entry name" value="Gfo/Idh/MocA_Oxidoreductases"/>
</dbReference>
<name>A0A4V2ZTQ3_9BACL</name>
<dbReference type="InterPro" id="IPR000683">
    <property type="entry name" value="Gfo/Idh/MocA-like_OxRdtase_N"/>
</dbReference>
<dbReference type="Pfam" id="PF01408">
    <property type="entry name" value="GFO_IDH_MocA"/>
    <property type="match status" value="1"/>
</dbReference>
<dbReference type="EMBL" id="SMRT01000004">
    <property type="protein sequence ID" value="TDF97984.1"/>
    <property type="molecule type" value="Genomic_DNA"/>
</dbReference>
<organism evidence="3 4">
    <name type="scientific">Paenibacillus piri</name>
    <dbReference type="NCBI Taxonomy" id="2547395"/>
    <lineage>
        <taxon>Bacteria</taxon>
        <taxon>Bacillati</taxon>
        <taxon>Bacillota</taxon>
        <taxon>Bacilli</taxon>
        <taxon>Bacillales</taxon>
        <taxon>Paenibacillaceae</taxon>
        <taxon>Paenibacillus</taxon>
    </lineage>
</organism>
<dbReference type="AlphaFoldDB" id="A0A4V2ZTQ3"/>
<feature type="domain" description="Gfo/Idh/MocA-like oxidoreductase N-terminal" evidence="1">
    <location>
        <begin position="4"/>
        <end position="120"/>
    </location>
</feature>
<reference evidence="3 4" key="1">
    <citation type="submission" date="2019-03" db="EMBL/GenBank/DDBJ databases">
        <title>This is whole genome sequence of Paenibacillus sp MS74 strain.</title>
        <authorList>
            <person name="Trinh H.N."/>
        </authorList>
    </citation>
    <scope>NUCLEOTIDE SEQUENCE [LARGE SCALE GENOMIC DNA]</scope>
    <source>
        <strain evidence="3 4">MS74</strain>
    </source>
</reference>
<evidence type="ECO:0000313" key="4">
    <source>
        <dbReference type="Proteomes" id="UP000295636"/>
    </source>
</evidence>
<accession>A0A4V2ZTQ3</accession>
<dbReference type="InterPro" id="IPR036291">
    <property type="entry name" value="NAD(P)-bd_dom_sf"/>
</dbReference>
<dbReference type="OrthoDB" id="9815825at2"/>
<dbReference type="Gene3D" id="3.40.50.720">
    <property type="entry name" value="NAD(P)-binding Rossmann-like Domain"/>
    <property type="match status" value="1"/>
</dbReference>
<keyword evidence="4" id="KW-1185">Reference proteome</keyword>
<dbReference type="PANTHER" id="PTHR43377:SF1">
    <property type="entry name" value="BILIVERDIN REDUCTASE A"/>
    <property type="match status" value="1"/>
</dbReference>
<dbReference type="GO" id="GO:0000166">
    <property type="term" value="F:nucleotide binding"/>
    <property type="evidence" value="ECO:0007669"/>
    <property type="project" value="InterPro"/>
</dbReference>
<dbReference type="Proteomes" id="UP000295636">
    <property type="component" value="Unassembled WGS sequence"/>
</dbReference>
<evidence type="ECO:0000259" key="2">
    <source>
        <dbReference type="Pfam" id="PF22725"/>
    </source>
</evidence>